<evidence type="ECO:0000313" key="3">
    <source>
        <dbReference type="Proteomes" id="UP001642464"/>
    </source>
</evidence>
<proteinExistence type="predicted"/>
<reference evidence="1 3" key="1">
    <citation type="submission" date="2024-02" db="EMBL/GenBank/DDBJ databases">
        <authorList>
            <person name="Chen Y."/>
            <person name="Shah S."/>
            <person name="Dougan E. K."/>
            <person name="Thang M."/>
            <person name="Chan C."/>
        </authorList>
    </citation>
    <scope>NUCLEOTIDE SEQUENCE [LARGE SCALE GENOMIC DNA]</scope>
</reference>
<evidence type="ECO:0000313" key="1">
    <source>
        <dbReference type="EMBL" id="CAK9010071.1"/>
    </source>
</evidence>
<evidence type="ECO:0000313" key="2">
    <source>
        <dbReference type="EMBL" id="CAK9010072.1"/>
    </source>
</evidence>
<dbReference type="EMBL" id="CAXAMM010006166">
    <property type="protein sequence ID" value="CAK9010071.1"/>
    <property type="molecule type" value="Genomic_DNA"/>
</dbReference>
<keyword evidence="3" id="KW-1185">Reference proteome</keyword>
<accession>A0ABP0J6Y3</accession>
<dbReference type="EMBL" id="CAXAMM010006167">
    <property type="protein sequence ID" value="CAK9010072.1"/>
    <property type="molecule type" value="Genomic_DNA"/>
</dbReference>
<comment type="caution">
    <text evidence="1">The sequence shown here is derived from an EMBL/GenBank/DDBJ whole genome shotgun (WGS) entry which is preliminary data.</text>
</comment>
<protein>
    <recommendedName>
        <fullName evidence="4">YkgJ family cysteine cluster protein</fullName>
    </recommendedName>
</protein>
<name>A0ABP0J6Y3_9DINO</name>
<dbReference type="PANTHER" id="PTHR35866">
    <property type="entry name" value="PUTATIVE-RELATED"/>
    <property type="match status" value="1"/>
</dbReference>
<dbReference type="Pfam" id="PF03692">
    <property type="entry name" value="CxxCxxCC"/>
    <property type="match status" value="1"/>
</dbReference>
<sequence>MAPPLRPLPILERWDCHACGICCRNALVELSDRDLELLREQGWQQEPEYRGKKLIVRDRQIGGYRLARGNDENCVFLTAEGLCRIHQRFGFDAKPERCKVFPLQAVSLGDMAYITTRRACPSAAADRGQPVAGHTEVVEYFRDSLVDQHLAVPPAIAPGCNRDWTSVRLAGSSIERLVTNRKISLSDRLARALTFCDHLESSLAEAQDLNPKAFKRLLGECENKSNQAPLPDDRPSNLTRSLMRQTAIDYLLHHPNRRPNRSWVRKWRKAWQLLGMARGKGRVPDLDCEFPNVTFADLENPLEGLDAKATQFVDRYYETMVMSMQYLMMTRSGWSVTEAFRALALTYPACMWILRWQCRERQPQEADVFDMITIAERSNTAPRLAGFRHQRLLRMFARDGQLAALVRWYGQ</sequence>
<dbReference type="Proteomes" id="UP001642464">
    <property type="component" value="Unassembled WGS sequence"/>
</dbReference>
<dbReference type="InterPro" id="IPR005358">
    <property type="entry name" value="Puta_zinc/iron-chelating_dom"/>
</dbReference>
<dbReference type="PANTHER" id="PTHR35866:SF1">
    <property type="entry name" value="YKGJ FAMILY CYSTEINE CLUSTER PROTEIN"/>
    <property type="match status" value="1"/>
</dbReference>
<evidence type="ECO:0008006" key="4">
    <source>
        <dbReference type="Google" id="ProtNLM"/>
    </source>
</evidence>
<organism evidence="1 3">
    <name type="scientific">Durusdinium trenchii</name>
    <dbReference type="NCBI Taxonomy" id="1381693"/>
    <lineage>
        <taxon>Eukaryota</taxon>
        <taxon>Sar</taxon>
        <taxon>Alveolata</taxon>
        <taxon>Dinophyceae</taxon>
        <taxon>Suessiales</taxon>
        <taxon>Symbiodiniaceae</taxon>
        <taxon>Durusdinium</taxon>
    </lineage>
</organism>
<gene>
    <name evidence="1" type="ORF">SCF082_LOCUS10512</name>
    <name evidence="2" type="ORF">SCF082_LOCUS10513</name>
</gene>